<keyword evidence="1" id="KW-0808">Transferase</keyword>
<name>A0A091D137_FUKDA</name>
<evidence type="ECO:0000313" key="2">
    <source>
        <dbReference type="Proteomes" id="UP000028990"/>
    </source>
</evidence>
<protein>
    <submittedName>
        <fullName evidence="1">Cyclin-dependent kinase 6</fullName>
    </submittedName>
</protein>
<dbReference type="EMBL" id="KN123705">
    <property type="protein sequence ID" value="KFO23915.1"/>
    <property type="molecule type" value="Genomic_DNA"/>
</dbReference>
<sequence>MPLSTIREVAVLRHLETFEHPNVVRPARSCGFPLWLICCSSYLVEHRRSARRQVGREWEGIKRSEVLAEGGGHIQYEEDIQYIKEYIQYTQYEEYIQYIKEYIQYTQYEEDIQYTQYEEDIQYIKEYIQYKKFRLGENPFL</sequence>
<gene>
    <name evidence="1" type="ORF">H920_14713</name>
</gene>
<evidence type="ECO:0000313" key="1">
    <source>
        <dbReference type="EMBL" id="KFO23915.1"/>
    </source>
</evidence>
<organism evidence="1 2">
    <name type="scientific">Fukomys damarensis</name>
    <name type="common">Damaraland mole rat</name>
    <name type="synonym">Cryptomys damarensis</name>
    <dbReference type="NCBI Taxonomy" id="885580"/>
    <lineage>
        <taxon>Eukaryota</taxon>
        <taxon>Metazoa</taxon>
        <taxon>Chordata</taxon>
        <taxon>Craniata</taxon>
        <taxon>Vertebrata</taxon>
        <taxon>Euteleostomi</taxon>
        <taxon>Mammalia</taxon>
        <taxon>Eutheria</taxon>
        <taxon>Euarchontoglires</taxon>
        <taxon>Glires</taxon>
        <taxon>Rodentia</taxon>
        <taxon>Hystricomorpha</taxon>
        <taxon>Bathyergidae</taxon>
        <taxon>Fukomys</taxon>
    </lineage>
</organism>
<keyword evidence="2" id="KW-1185">Reference proteome</keyword>
<reference evidence="1 2" key="1">
    <citation type="submission" date="2013-11" db="EMBL/GenBank/DDBJ databases">
        <title>The Damaraland mole rat (Fukomys damarensis) genome and evolution of African mole rats.</title>
        <authorList>
            <person name="Gladyshev V.N."/>
            <person name="Fang X."/>
        </authorList>
    </citation>
    <scope>NUCLEOTIDE SEQUENCE [LARGE SCALE GENOMIC DNA]</scope>
    <source>
        <tissue evidence="1">Liver</tissue>
    </source>
</reference>
<dbReference type="Proteomes" id="UP000028990">
    <property type="component" value="Unassembled WGS sequence"/>
</dbReference>
<proteinExistence type="predicted"/>
<accession>A0A091D137</accession>
<dbReference type="GO" id="GO:0016301">
    <property type="term" value="F:kinase activity"/>
    <property type="evidence" value="ECO:0007669"/>
    <property type="project" value="UniProtKB-KW"/>
</dbReference>
<dbReference type="AlphaFoldDB" id="A0A091D137"/>
<keyword evidence="1" id="KW-0418">Kinase</keyword>